<feature type="domain" description="RNase H type-2" evidence="17">
    <location>
        <begin position="12"/>
        <end position="202"/>
    </location>
</feature>
<dbReference type="SUPFAM" id="SSF53098">
    <property type="entry name" value="Ribonuclease H-like"/>
    <property type="match status" value="1"/>
</dbReference>
<dbReference type="PANTHER" id="PTHR10954">
    <property type="entry name" value="RIBONUCLEASE H2 SUBUNIT A"/>
    <property type="match status" value="1"/>
</dbReference>
<evidence type="ECO:0000256" key="1">
    <source>
        <dbReference type="ARBA" id="ARBA00000077"/>
    </source>
</evidence>
<dbReference type="PROSITE" id="PS51975">
    <property type="entry name" value="RNASE_H_2"/>
    <property type="match status" value="1"/>
</dbReference>
<dbReference type="AlphaFoldDB" id="E4TM74"/>
<keyword evidence="8 14" id="KW-0963">Cytoplasm</keyword>
<evidence type="ECO:0000256" key="14">
    <source>
        <dbReference type="HAMAP-Rule" id="MF_00052"/>
    </source>
</evidence>
<dbReference type="eggNOG" id="COG0164">
    <property type="taxonomic scope" value="Bacteria"/>
</dbReference>
<dbReference type="GO" id="GO:0006298">
    <property type="term" value="P:mismatch repair"/>
    <property type="evidence" value="ECO:0007669"/>
    <property type="project" value="TreeGrafter"/>
</dbReference>
<evidence type="ECO:0000256" key="10">
    <source>
        <dbReference type="ARBA" id="ARBA00022723"/>
    </source>
</evidence>
<feature type="binding site" evidence="14 15">
    <location>
        <position position="18"/>
    </location>
    <ligand>
        <name>a divalent metal cation</name>
        <dbReference type="ChEBI" id="CHEBI:60240"/>
    </ligand>
</feature>
<evidence type="ECO:0000256" key="4">
    <source>
        <dbReference type="ARBA" id="ARBA00004496"/>
    </source>
</evidence>
<evidence type="ECO:0000256" key="9">
    <source>
        <dbReference type="ARBA" id="ARBA00022722"/>
    </source>
</evidence>
<dbReference type="InterPro" id="IPR024567">
    <property type="entry name" value="RNase_HII/HIII_dom"/>
</dbReference>
<dbReference type="STRING" id="643867.Ftrac_1360"/>
<evidence type="ECO:0000259" key="17">
    <source>
        <dbReference type="PROSITE" id="PS51975"/>
    </source>
</evidence>
<comment type="subcellular location">
    <subcellularLocation>
        <location evidence="4 14">Cytoplasm</location>
    </subcellularLocation>
</comment>
<evidence type="ECO:0000256" key="7">
    <source>
        <dbReference type="ARBA" id="ARBA00019179"/>
    </source>
</evidence>
<comment type="function">
    <text evidence="3 14 16">Endonuclease that specifically degrades the RNA of RNA-DNA hybrids.</text>
</comment>
<dbReference type="GO" id="GO:0032299">
    <property type="term" value="C:ribonuclease H2 complex"/>
    <property type="evidence" value="ECO:0007669"/>
    <property type="project" value="TreeGrafter"/>
</dbReference>
<keyword evidence="13 14" id="KW-0464">Manganese</keyword>
<dbReference type="Gene3D" id="3.30.420.10">
    <property type="entry name" value="Ribonuclease H-like superfamily/Ribonuclease H"/>
    <property type="match status" value="1"/>
</dbReference>
<gene>
    <name evidence="14" type="primary">rnhB</name>
    <name evidence="18" type="ordered locus">Ftrac_1360</name>
</gene>
<evidence type="ECO:0000256" key="15">
    <source>
        <dbReference type="PROSITE-ProRule" id="PRU01319"/>
    </source>
</evidence>
<dbReference type="GO" id="GO:0030145">
    <property type="term" value="F:manganese ion binding"/>
    <property type="evidence" value="ECO:0007669"/>
    <property type="project" value="UniProtKB-UniRule"/>
</dbReference>
<dbReference type="EMBL" id="CP002349">
    <property type="protein sequence ID" value="ADR21350.1"/>
    <property type="molecule type" value="Genomic_DNA"/>
</dbReference>
<comment type="cofactor">
    <cofactor evidence="2">
        <name>Mg(2+)</name>
        <dbReference type="ChEBI" id="CHEBI:18420"/>
    </cofactor>
</comment>
<dbReference type="HAMAP" id="MF_00052_B">
    <property type="entry name" value="RNase_HII_B"/>
    <property type="match status" value="1"/>
</dbReference>
<dbReference type="EC" id="3.1.26.4" evidence="6 14"/>
<evidence type="ECO:0000256" key="2">
    <source>
        <dbReference type="ARBA" id="ARBA00001946"/>
    </source>
</evidence>
<reference evidence="18 19" key="1">
    <citation type="journal article" date="2011" name="Stand. Genomic Sci.">
        <title>Complete genome sequence of Marivirga tractuosa type strain (H-43).</title>
        <authorList>
            <person name="Pagani I."/>
            <person name="Chertkov O."/>
            <person name="Lapidus A."/>
            <person name="Lucas S."/>
            <person name="Del Rio T.G."/>
            <person name="Tice H."/>
            <person name="Copeland A."/>
            <person name="Cheng J.F."/>
            <person name="Nolan M."/>
            <person name="Saunders E."/>
            <person name="Pitluck S."/>
            <person name="Held B."/>
            <person name="Goodwin L."/>
            <person name="Liolios K."/>
            <person name="Ovchinikova G."/>
            <person name="Ivanova N."/>
            <person name="Mavromatis K."/>
            <person name="Pati A."/>
            <person name="Chen A."/>
            <person name="Palaniappan K."/>
            <person name="Land M."/>
            <person name="Hauser L."/>
            <person name="Jeffries C.D."/>
            <person name="Detter J.C."/>
            <person name="Han C."/>
            <person name="Tapia R."/>
            <person name="Ngatchou-Djao O.D."/>
            <person name="Rohde M."/>
            <person name="Goker M."/>
            <person name="Spring S."/>
            <person name="Sikorski J."/>
            <person name="Woyke T."/>
            <person name="Bristow J."/>
            <person name="Eisen J.A."/>
            <person name="Markowitz V."/>
            <person name="Hugenholtz P."/>
            <person name="Klenk H.P."/>
            <person name="Kyrpides N.C."/>
        </authorList>
    </citation>
    <scope>NUCLEOTIDE SEQUENCE [LARGE SCALE GENOMIC DNA]</scope>
    <source>
        <strain evidence="19">ATCC 23168 / DSM 4126 / NBRC 15989 / NCIMB 1408 / VKM B-1430 / H-43</strain>
    </source>
</reference>
<dbReference type="NCBIfam" id="NF000595">
    <property type="entry name" value="PRK00015.1-3"/>
    <property type="match status" value="1"/>
</dbReference>
<protein>
    <recommendedName>
        <fullName evidence="7 14">Ribonuclease HII</fullName>
        <shortName evidence="14">RNase HII</shortName>
        <ecNumber evidence="6 14">3.1.26.4</ecNumber>
    </recommendedName>
</protein>
<dbReference type="InterPro" id="IPR012337">
    <property type="entry name" value="RNaseH-like_sf"/>
</dbReference>
<evidence type="ECO:0000313" key="19">
    <source>
        <dbReference type="Proteomes" id="UP000008720"/>
    </source>
</evidence>
<dbReference type="InterPro" id="IPR022898">
    <property type="entry name" value="RNase_HII"/>
</dbReference>
<dbReference type="InterPro" id="IPR001352">
    <property type="entry name" value="RNase_HII/HIII"/>
</dbReference>
<comment type="catalytic activity">
    <reaction evidence="1 14 15 16">
        <text>Endonucleolytic cleavage to 5'-phosphomonoester.</text>
        <dbReference type="EC" id="3.1.26.4"/>
    </reaction>
</comment>
<evidence type="ECO:0000256" key="11">
    <source>
        <dbReference type="ARBA" id="ARBA00022759"/>
    </source>
</evidence>
<dbReference type="CDD" id="cd07182">
    <property type="entry name" value="RNase_HII_bacteria_HII_like"/>
    <property type="match status" value="1"/>
</dbReference>
<evidence type="ECO:0000256" key="3">
    <source>
        <dbReference type="ARBA" id="ARBA00004065"/>
    </source>
</evidence>
<comment type="similarity">
    <text evidence="5 14 16">Belongs to the RNase HII family.</text>
</comment>
<keyword evidence="11 14" id="KW-0255">Endonuclease</keyword>
<keyword evidence="10 14" id="KW-0479">Metal-binding</keyword>
<keyword evidence="19" id="KW-1185">Reference proteome</keyword>
<evidence type="ECO:0000256" key="8">
    <source>
        <dbReference type="ARBA" id="ARBA00022490"/>
    </source>
</evidence>
<dbReference type="Pfam" id="PF01351">
    <property type="entry name" value="RNase_HII"/>
    <property type="match status" value="1"/>
</dbReference>
<evidence type="ECO:0000256" key="13">
    <source>
        <dbReference type="ARBA" id="ARBA00023211"/>
    </source>
</evidence>
<dbReference type="GO" id="GO:0005737">
    <property type="term" value="C:cytoplasm"/>
    <property type="evidence" value="ECO:0007669"/>
    <property type="project" value="UniProtKB-SubCell"/>
</dbReference>
<evidence type="ECO:0000256" key="6">
    <source>
        <dbReference type="ARBA" id="ARBA00012180"/>
    </source>
</evidence>
<evidence type="ECO:0000256" key="5">
    <source>
        <dbReference type="ARBA" id="ARBA00007383"/>
    </source>
</evidence>
<keyword evidence="9 14" id="KW-0540">Nuclease</keyword>
<evidence type="ECO:0000256" key="16">
    <source>
        <dbReference type="RuleBase" id="RU003515"/>
    </source>
</evidence>
<comment type="cofactor">
    <cofactor evidence="14 15">
        <name>Mn(2+)</name>
        <dbReference type="ChEBI" id="CHEBI:29035"/>
    </cofactor>
    <cofactor evidence="14 15">
        <name>Mg(2+)</name>
        <dbReference type="ChEBI" id="CHEBI:18420"/>
    </cofactor>
    <text evidence="14 15">Manganese or magnesium. Binds 1 divalent metal ion per monomer in the absence of substrate. May bind a second metal ion after substrate binding.</text>
</comment>
<dbReference type="OrthoDB" id="9803420at2"/>
<dbReference type="PANTHER" id="PTHR10954:SF18">
    <property type="entry name" value="RIBONUCLEASE HII"/>
    <property type="match status" value="1"/>
</dbReference>
<dbReference type="RefSeq" id="WP_013453499.1">
    <property type="nucleotide sequence ID" value="NC_014759.1"/>
</dbReference>
<dbReference type="Proteomes" id="UP000008720">
    <property type="component" value="Chromosome"/>
</dbReference>
<proteinExistence type="inferred from homology"/>
<evidence type="ECO:0000313" key="18">
    <source>
        <dbReference type="EMBL" id="ADR21350.1"/>
    </source>
</evidence>
<dbReference type="GO" id="GO:0004523">
    <property type="term" value="F:RNA-DNA hybrid ribonuclease activity"/>
    <property type="evidence" value="ECO:0007669"/>
    <property type="project" value="UniProtKB-UniRule"/>
</dbReference>
<feature type="binding site" evidence="14 15">
    <location>
        <position position="19"/>
    </location>
    <ligand>
        <name>a divalent metal cation</name>
        <dbReference type="ChEBI" id="CHEBI:60240"/>
    </ligand>
</feature>
<sequence>MSLKANFNKNNKFEAGCDEVGRGCLAGPVVASAVILPTNFSHPYLTDSKKLSAKKRAELVDVIKKESIAWAIAECSPEEIDQVNILKASFWAMHKALDQLKQKPDFLLVDGNRFTPYPEIPHECVIKGDSKYFSIAAASILAKEYRDNLMRDLAEIHPHYGWERNVGYPTKQHRAGIQKFGATEHHRKSFQLLPRQLEIFEKEHKEISS</sequence>
<organism evidence="18 19">
    <name type="scientific">Marivirga tractuosa (strain ATCC 23168 / DSM 4126 / NBRC 15989 / NCIMB 1408 / VKM B-1430 / H-43)</name>
    <name type="common">Microscilla tractuosa</name>
    <name type="synonym">Flexibacter tractuosus</name>
    <dbReference type="NCBI Taxonomy" id="643867"/>
    <lineage>
        <taxon>Bacteria</taxon>
        <taxon>Pseudomonadati</taxon>
        <taxon>Bacteroidota</taxon>
        <taxon>Cytophagia</taxon>
        <taxon>Cytophagales</taxon>
        <taxon>Marivirgaceae</taxon>
        <taxon>Marivirga</taxon>
    </lineage>
</organism>
<dbReference type="HOGENOM" id="CLU_036532_3_1_10"/>
<keyword evidence="12 14" id="KW-0378">Hydrolase</keyword>
<dbReference type="GO" id="GO:0003723">
    <property type="term" value="F:RNA binding"/>
    <property type="evidence" value="ECO:0007669"/>
    <property type="project" value="UniProtKB-UniRule"/>
</dbReference>
<name>E4TM74_MARTH</name>
<feature type="binding site" evidence="14 15">
    <location>
        <position position="110"/>
    </location>
    <ligand>
        <name>a divalent metal cation</name>
        <dbReference type="ChEBI" id="CHEBI:60240"/>
    </ligand>
</feature>
<dbReference type="InterPro" id="IPR036397">
    <property type="entry name" value="RNaseH_sf"/>
</dbReference>
<dbReference type="KEGG" id="mtt:Ftrac_1360"/>
<dbReference type="GO" id="GO:0043137">
    <property type="term" value="P:DNA replication, removal of RNA primer"/>
    <property type="evidence" value="ECO:0007669"/>
    <property type="project" value="TreeGrafter"/>
</dbReference>
<evidence type="ECO:0000256" key="12">
    <source>
        <dbReference type="ARBA" id="ARBA00022801"/>
    </source>
</evidence>
<accession>E4TM74</accession>